<comment type="catalytic activity">
    <reaction evidence="8">
        <text>dopamine + acetyl-CoA = N-acetyldopamine + CoA + H(+)</text>
        <dbReference type="Rhea" id="RHEA:51388"/>
        <dbReference type="ChEBI" id="CHEBI:15378"/>
        <dbReference type="ChEBI" id="CHEBI:57287"/>
        <dbReference type="ChEBI" id="CHEBI:57288"/>
        <dbReference type="ChEBI" id="CHEBI:59905"/>
        <dbReference type="ChEBI" id="CHEBI:125678"/>
    </reaction>
    <physiologicalReaction direction="left-to-right" evidence="8">
        <dbReference type="Rhea" id="RHEA:51389"/>
    </physiologicalReaction>
</comment>
<comment type="catalytic activity">
    <reaction evidence="7">
        <text>serotonin + (5Z,8Z,11Z,14Z)-eicosatetraenoyl-CoA = N-[(5Z,8Z,11Z,14Z)-eicosatetraenoyl]-serotonin + CoA + H(+)</text>
        <dbReference type="Rhea" id="RHEA:51396"/>
        <dbReference type="ChEBI" id="CHEBI:15378"/>
        <dbReference type="ChEBI" id="CHEBI:57287"/>
        <dbReference type="ChEBI" id="CHEBI:57368"/>
        <dbReference type="ChEBI" id="CHEBI:132255"/>
        <dbReference type="ChEBI" id="CHEBI:350546"/>
    </reaction>
    <physiologicalReaction direction="left-to-right" evidence="7">
        <dbReference type="Rhea" id="RHEA:51397"/>
    </physiologicalReaction>
</comment>
<dbReference type="FunFam" id="3.40.630.30:FF:000046">
    <property type="entry name" value="Dopamine N-acetyltransferase"/>
    <property type="match status" value="1"/>
</dbReference>
<evidence type="ECO:0000256" key="9">
    <source>
        <dbReference type="ARBA" id="ARBA00051823"/>
    </source>
</evidence>
<evidence type="ECO:0000256" key="7">
    <source>
        <dbReference type="ARBA" id="ARBA00051284"/>
    </source>
</evidence>
<name>A0A7I4YMI5_HAECO</name>
<comment type="similarity">
    <text evidence="3">Belongs to the acetyltransferase family. AANAT subfamily.</text>
</comment>
<dbReference type="AlphaFoldDB" id="A0A7I4YMI5"/>
<accession>A0A7I4YMI5</accession>
<evidence type="ECO:0000256" key="2">
    <source>
        <dbReference type="ARBA" id="ARBA00037926"/>
    </source>
</evidence>
<reference evidence="14" key="1">
    <citation type="submission" date="2020-12" db="UniProtKB">
        <authorList>
            <consortium name="WormBaseParasite"/>
        </authorList>
    </citation>
    <scope>IDENTIFICATION</scope>
    <source>
        <strain evidence="14">MHco3</strain>
    </source>
</reference>
<dbReference type="EC" id="2.3.1.87" evidence="4"/>
<comment type="catalytic activity">
    <reaction evidence="12">
        <text>serotonin + acetyl-CoA = N-acetylserotonin + CoA + H(+)</text>
        <dbReference type="Rhea" id="RHEA:25217"/>
        <dbReference type="ChEBI" id="CHEBI:15378"/>
        <dbReference type="ChEBI" id="CHEBI:17697"/>
        <dbReference type="ChEBI" id="CHEBI:57287"/>
        <dbReference type="ChEBI" id="CHEBI:57288"/>
        <dbReference type="ChEBI" id="CHEBI:350546"/>
        <dbReference type="EC" id="2.3.1.87"/>
    </reaction>
    <physiologicalReaction direction="left-to-right" evidence="12">
        <dbReference type="Rhea" id="RHEA:25218"/>
    </physiologicalReaction>
</comment>
<evidence type="ECO:0000256" key="1">
    <source>
        <dbReference type="ARBA" id="ARBA00022679"/>
    </source>
</evidence>
<evidence type="ECO:0000256" key="10">
    <source>
        <dbReference type="ARBA" id="ARBA00052178"/>
    </source>
</evidence>
<comment type="pathway">
    <text evidence="2">Aromatic compound metabolism; melatonin biosynthesis; melatonin from serotonin: step 1/2.</text>
</comment>
<comment type="catalytic activity">
    <reaction evidence="5">
        <text>dopamine + (9Z)-octadecenoyl-CoA = N-(9Z-octadecanoyl)-dopamine + CoA + H(+)</text>
        <dbReference type="Rhea" id="RHEA:51380"/>
        <dbReference type="ChEBI" id="CHEBI:15378"/>
        <dbReference type="ChEBI" id="CHEBI:31883"/>
        <dbReference type="ChEBI" id="CHEBI:57287"/>
        <dbReference type="ChEBI" id="CHEBI:57387"/>
        <dbReference type="ChEBI" id="CHEBI:59905"/>
    </reaction>
    <physiologicalReaction direction="left-to-right" evidence="5">
        <dbReference type="Rhea" id="RHEA:51381"/>
    </physiologicalReaction>
</comment>
<dbReference type="Gene3D" id="3.40.630.30">
    <property type="match status" value="1"/>
</dbReference>
<dbReference type="WBParaSite" id="HCON_00109540-00001">
    <property type="protein sequence ID" value="HCON_00109540-00001"/>
    <property type="gene ID" value="HCON_00109540"/>
</dbReference>
<dbReference type="OrthoDB" id="41532at2759"/>
<dbReference type="PANTHER" id="PTHR20905:SF30">
    <property type="entry name" value="N-ACETYLTRANSFERASE DOMAIN-CONTAINING PROTEIN"/>
    <property type="match status" value="1"/>
</dbReference>
<evidence type="ECO:0000256" key="4">
    <source>
        <dbReference type="ARBA" id="ARBA00039114"/>
    </source>
</evidence>
<evidence type="ECO:0000256" key="8">
    <source>
        <dbReference type="ARBA" id="ARBA00051711"/>
    </source>
</evidence>
<dbReference type="PANTHER" id="PTHR20905">
    <property type="entry name" value="N-ACETYLTRANSFERASE-RELATED"/>
    <property type="match status" value="1"/>
</dbReference>
<comment type="catalytic activity">
    <reaction evidence="6">
        <text>serotonin + octadecanoyl-CoA = N-octadecanoyl-serotonin + CoA + H(+)</text>
        <dbReference type="Rhea" id="RHEA:51400"/>
        <dbReference type="ChEBI" id="CHEBI:15378"/>
        <dbReference type="ChEBI" id="CHEBI:57287"/>
        <dbReference type="ChEBI" id="CHEBI:57394"/>
        <dbReference type="ChEBI" id="CHEBI:134065"/>
        <dbReference type="ChEBI" id="CHEBI:350546"/>
    </reaction>
    <physiologicalReaction direction="left-to-right" evidence="6">
        <dbReference type="Rhea" id="RHEA:51401"/>
    </physiologicalReaction>
</comment>
<evidence type="ECO:0000313" key="13">
    <source>
        <dbReference type="Proteomes" id="UP000025227"/>
    </source>
</evidence>
<keyword evidence="13" id="KW-1185">Reference proteome</keyword>
<organism evidence="13 14">
    <name type="scientific">Haemonchus contortus</name>
    <name type="common">Barber pole worm</name>
    <dbReference type="NCBI Taxonomy" id="6289"/>
    <lineage>
        <taxon>Eukaryota</taxon>
        <taxon>Metazoa</taxon>
        <taxon>Ecdysozoa</taxon>
        <taxon>Nematoda</taxon>
        <taxon>Chromadorea</taxon>
        <taxon>Rhabditida</taxon>
        <taxon>Rhabditina</taxon>
        <taxon>Rhabditomorpha</taxon>
        <taxon>Strongyloidea</taxon>
        <taxon>Trichostrongylidae</taxon>
        <taxon>Haemonchus</taxon>
    </lineage>
</organism>
<comment type="catalytic activity">
    <reaction evidence="9">
        <text>serotonin + (9Z)-octadecenoyl-CoA = N-(9Z-octadecenoyl)-serotonin + CoA + H(+)</text>
        <dbReference type="Rhea" id="RHEA:51392"/>
        <dbReference type="ChEBI" id="CHEBI:15378"/>
        <dbReference type="ChEBI" id="CHEBI:57287"/>
        <dbReference type="ChEBI" id="CHEBI:57387"/>
        <dbReference type="ChEBI" id="CHEBI:134064"/>
        <dbReference type="ChEBI" id="CHEBI:350546"/>
    </reaction>
    <physiologicalReaction direction="left-to-right" evidence="9">
        <dbReference type="Rhea" id="RHEA:51393"/>
    </physiologicalReaction>
</comment>
<dbReference type="GO" id="GO:0004059">
    <property type="term" value="F:aralkylamine N-acetyltransferase activity"/>
    <property type="evidence" value="ECO:0007669"/>
    <property type="project" value="UniProtKB-EC"/>
</dbReference>
<evidence type="ECO:0000256" key="6">
    <source>
        <dbReference type="ARBA" id="ARBA00050849"/>
    </source>
</evidence>
<proteinExistence type="inferred from homology"/>
<evidence type="ECO:0000256" key="5">
    <source>
        <dbReference type="ARBA" id="ARBA00050189"/>
    </source>
</evidence>
<evidence type="ECO:0000256" key="11">
    <source>
        <dbReference type="ARBA" id="ARBA00052335"/>
    </source>
</evidence>
<sequence length="223" mass="25396">MTEDNYDYRIATSADRQRILDFLLEHFYKEEPLCRASKMSKEELLKVVSHIVDISLKDPFSTIVTCKKSGDTAGVLLISIYKRIDGDHDIGFESKKDSSVGAVGAILNELHNSFFDLVPDHVKTVLHREISSVGKPYQRQGIATKMMNFSFSYEKLQKYGIDGIMSETSSFANQKLLARYGFKRLKVIRLSDWRDSNGRPLLQPDDGTEEAVLNWKPVEELVL</sequence>
<evidence type="ECO:0000256" key="12">
    <source>
        <dbReference type="ARBA" id="ARBA00052491"/>
    </source>
</evidence>
<protein>
    <recommendedName>
        <fullName evidence="4">aralkylamine N-acetyltransferase</fullName>
        <ecNumber evidence="4">2.3.1.87</ecNumber>
    </recommendedName>
</protein>
<comment type="catalytic activity">
    <reaction evidence="10">
        <text>serotonin + hexadecanoyl-CoA = N-hexadecanoyl-serotonin + CoA + H(+)</text>
        <dbReference type="Rhea" id="RHEA:51384"/>
        <dbReference type="ChEBI" id="CHEBI:15378"/>
        <dbReference type="ChEBI" id="CHEBI:57287"/>
        <dbReference type="ChEBI" id="CHEBI:57379"/>
        <dbReference type="ChEBI" id="CHEBI:134059"/>
        <dbReference type="ChEBI" id="CHEBI:350546"/>
    </reaction>
    <physiologicalReaction direction="left-to-right" evidence="10">
        <dbReference type="Rhea" id="RHEA:51385"/>
    </physiologicalReaction>
</comment>
<dbReference type="Proteomes" id="UP000025227">
    <property type="component" value="Unplaced"/>
</dbReference>
<dbReference type="OMA" id="DYRIATS"/>
<keyword evidence="1" id="KW-0808">Transferase</keyword>
<comment type="catalytic activity">
    <reaction evidence="11">
        <text>dopamine + hexadecanoyl-CoA = N-hexadecanoyl-dopamine + CoA + H(+)</text>
        <dbReference type="Rhea" id="RHEA:51376"/>
        <dbReference type="ChEBI" id="CHEBI:15378"/>
        <dbReference type="ChEBI" id="CHEBI:57287"/>
        <dbReference type="ChEBI" id="CHEBI:57379"/>
        <dbReference type="ChEBI" id="CHEBI:59905"/>
        <dbReference type="ChEBI" id="CHEBI:134058"/>
    </reaction>
    <physiologicalReaction direction="left-to-right" evidence="11">
        <dbReference type="Rhea" id="RHEA:51377"/>
    </physiologicalReaction>
</comment>
<evidence type="ECO:0000256" key="3">
    <source>
        <dbReference type="ARBA" id="ARBA00038182"/>
    </source>
</evidence>
<dbReference type="SUPFAM" id="SSF55729">
    <property type="entry name" value="Acyl-CoA N-acyltransferases (Nat)"/>
    <property type="match status" value="1"/>
</dbReference>
<evidence type="ECO:0000313" key="14">
    <source>
        <dbReference type="WBParaSite" id="HCON_00109540-00001"/>
    </source>
</evidence>
<dbReference type="InterPro" id="IPR016181">
    <property type="entry name" value="Acyl_CoA_acyltransferase"/>
</dbReference>